<sequence>MSVKLIFVDVDDTLYSKRTRHVPDSARAALQEAQRNGHKIFVNTGRPLAYFEQEILDIGFDGMICSNGVYILIEDKLIYHKTVPKDVQKAVMDACVRHHIFGTLEGEKCSYFRNHDVNFHPHYGFMIQAFDLAPDMPHEFSWDHADTCEKIIVFSGEGSDMPGFLKELDRLNDVLDYIRITDDQYEILLKGHSKGTGLLNAAQYYHTSAANCYAFGDSNNDAEMIKAAGHGIAMGNACNELKAIADYVTTDIDEDGIMNALKHFELI</sequence>
<dbReference type="SUPFAM" id="SSF56784">
    <property type="entry name" value="HAD-like"/>
    <property type="match status" value="1"/>
</dbReference>
<dbReference type="Pfam" id="PF08282">
    <property type="entry name" value="Hydrolase_3"/>
    <property type="match status" value="1"/>
</dbReference>
<comment type="caution">
    <text evidence="1">The sequence shown here is derived from an EMBL/GenBank/DDBJ whole genome shotgun (WGS) entry which is preliminary data.</text>
</comment>
<dbReference type="GO" id="GO:0005829">
    <property type="term" value="C:cytosol"/>
    <property type="evidence" value="ECO:0007669"/>
    <property type="project" value="TreeGrafter"/>
</dbReference>
<dbReference type="InterPro" id="IPR023214">
    <property type="entry name" value="HAD_sf"/>
</dbReference>
<dbReference type="RefSeq" id="WP_201310073.1">
    <property type="nucleotide sequence ID" value="NZ_BLYI01000014.1"/>
</dbReference>
<dbReference type="PANTHER" id="PTHR10000">
    <property type="entry name" value="PHOSPHOSERINE PHOSPHATASE"/>
    <property type="match status" value="1"/>
</dbReference>
<dbReference type="GO" id="GO:0016791">
    <property type="term" value="F:phosphatase activity"/>
    <property type="evidence" value="ECO:0007669"/>
    <property type="project" value="UniProtKB-ARBA"/>
</dbReference>
<dbReference type="InterPro" id="IPR036412">
    <property type="entry name" value="HAD-like_sf"/>
</dbReference>
<organism evidence="1 2">
    <name type="scientific">Anaerostipes butyraticus</name>
    <dbReference type="NCBI Taxonomy" id="645466"/>
    <lineage>
        <taxon>Bacteria</taxon>
        <taxon>Bacillati</taxon>
        <taxon>Bacillota</taxon>
        <taxon>Clostridia</taxon>
        <taxon>Lachnospirales</taxon>
        <taxon>Lachnospiraceae</taxon>
        <taxon>Anaerostipes</taxon>
    </lineage>
</organism>
<dbReference type="Gene3D" id="3.30.1240.10">
    <property type="match status" value="1"/>
</dbReference>
<dbReference type="EMBL" id="BLYI01000014">
    <property type="protein sequence ID" value="GFO84325.1"/>
    <property type="molecule type" value="Genomic_DNA"/>
</dbReference>
<keyword evidence="1" id="KW-0378">Hydrolase</keyword>
<dbReference type="SFLD" id="SFLDG01140">
    <property type="entry name" value="C2.B:_Phosphomannomutase_and_P"/>
    <property type="match status" value="1"/>
</dbReference>
<accession>A0A916VC66</accession>
<dbReference type="Proteomes" id="UP000613208">
    <property type="component" value="Unassembled WGS sequence"/>
</dbReference>
<proteinExistence type="predicted"/>
<dbReference type="SFLD" id="SFLDS00003">
    <property type="entry name" value="Haloacid_Dehalogenase"/>
    <property type="match status" value="1"/>
</dbReference>
<dbReference type="NCBIfam" id="TIGR01484">
    <property type="entry name" value="HAD-SF-IIB"/>
    <property type="match status" value="1"/>
</dbReference>
<name>A0A916VC66_9FIRM</name>
<evidence type="ECO:0000313" key="1">
    <source>
        <dbReference type="EMBL" id="GFO84325.1"/>
    </source>
</evidence>
<gene>
    <name evidence="1" type="ORF">ANBU17_06720</name>
</gene>
<dbReference type="AlphaFoldDB" id="A0A916VC66"/>
<dbReference type="InterPro" id="IPR000150">
    <property type="entry name" value="Cof"/>
</dbReference>
<keyword evidence="2" id="KW-1185">Reference proteome</keyword>
<protein>
    <submittedName>
        <fullName evidence="1">Hydrolase</fullName>
    </submittedName>
</protein>
<reference evidence="1" key="1">
    <citation type="submission" date="2020-06" db="EMBL/GenBank/DDBJ databases">
        <title>Characterization of fructooligosaccharide metabolism and fructooligosaccharide-degrading enzymes in human commensal butyrate producers.</title>
        <authorList>
            <person name="Tanno H."/>
            <person name="Fujii T."/>
            <person name="Hirano K."/>
            <person name="Maeno S."/>
            <person name="Tonozuka T."/>
            <person name="Sakamoto M."/>
            <person name="Ohkuma M."/>
            <person name="Tochio T."/>
            <person name="Endo A."/>
        </authorList>
    </citation>
    <scope>NUCLEOTIDE SEQUENCE</scope>
    <source>
        <strain evidence="1">JCM 17466</strain>
    </source>
</reference>
<dbReference type="GO" id="GO:0000287">
    <property type="term" value="F:magnesium ion binding"/>
    <property type="evidence" value="ECO:0007669"/>
    <property type="project" value="TreeGrafter"/>
</dbReference>
<dbReference type="PROSITE" id="PS01229">
    <property type="entry name" value="COF_2"/>
    <property type="match status" value="1"/>
</dbReference>
<dbReference type="InterPro" id="IPR006379">
    <property type="entry name" value="HAD-SF_hydro_IIB"/>
</dbReference>
<dbReference type="PANTHER" id="PTHR10000:SF25">
    <property type="entry name" value="PHOSPHATASE YKRA-RELATED"/>
    <property type="match status" value="1"/>
</dbReference>
<evidence type="ECO:0000313" key="2">
    <source>
        <dbReference type="Proteomes" id="UP000613208"/>
    </source>
</evidence>
<dbReference type="NCBIfam" id="TIGR00099">
    <property type="entry name" value="Cof-subfamily"/>
    <property type="match status" value="1"/>
</dbReference>
<dbReference type="Gene3D" id="3.40.50.1000">
    <property type="entry name" value="HAD superfamily/HAD-like"/>
    <property type="match status" value="1"/>
</dbReference>